<keyword evidence="2" id="KW-1185">Reference proteome</keyword>
<keyword evidence="1" id="KW-0328">Glycosyltransferase</keyword>
<name>A0ACC6PIC8_9BACL</name>
<comment type="caution">
    <text evidence="1">The sequence shown here is derived from an EMBL/GenBank/DDBJ whole genome shotgun (WGS) entry which is preliminary data.</text>
</comment>
<proteinExistence type="predicted"/>
<dbReference type="Proteomes" id="UP001380953">
    <property type="component" value="Unassembled WGS sequence"/>
</dbReference>
<evidence type="ECO:0000313" key="1">
    <source>
        <dbReference type="EMBL" id="MEJ8306562.1"/>
    </source>
</evidence>
<reference evidence="1" key="1">
    <citation type="submission" date="2024-03" db="EMBL/GenBank/DDBJ databases">
        <title>Whole genome sequecning of epiphytes from Marcgravia umbellata leaves.</title>
        <authorList>
            <person name="Kumar G."/>
            <person name="Savka M.A."/>
        </authorList>
    </citation>
    <scope>NUCLEOTIDE SEQUENCE</scope>
    <source>
        <strain evidence="1">RIT_BL5</strain>
    </source>
</reference>
<organism evidence="1 2">
    <name type="scientific">Saccharibacillus sacchari</name>
    <dbReference type="NCBI Taxonomy" id="456493"/>
    <lineage>
        <taxon>Bacteria</taxon>
        <taxon>Bacillati</taxon>
        <taxon>Bacillota</taxon>
        <taxon>Bacilli</taxon>
        <taxon>Bacillales</taxon>
        <taxon>Paenibacillaceae</taxon>
        <taxon>Saccharibacillus</taxon>
    </lineage>
</organism>
<evidence type="ECO:0000313" key="2">
    <source>
        <dbReference type="Proteomes" id="UP001380953"/>
    </source>
</evidence>
<accession>A0ACC6PIC8</accession>
<sequence length="497" mass="54978">MKTKTSLHYSFANNDSETHLSTSGKPAVRETSSEQAEYVYEMPEGLTVRVRLKANPFNIHPDDLFQMAARINKKRSFLFVSRILGKHIPVDPHKSLLGGAALALLWQRRRAEASHDDADVAAREAGAYSLEEVCEAIHNDGAAASQLYARLQADKLHVEVPALFIAFAETATALGHAMYDCFSGDTRFLHTTREELVGQEPVLSFEEEHSHATAHRCYARETSFFAGEDTVVLVDDEVTTGNTALNIIRDLQSKHPRRHYVVASLLDWRGAEDRKRFAELEKELSVSIDTLALIEGEIEVEGGPVDRLPQPAPDRRSHGGMKLLQHDLSDFFTHLEVSSSDSSGTVSDSPYLEWTGRFGMYEADNAALSEQVAKASAYLADQRVGTRTLCMGTGEFMYVPMRIAAGMGDGIWYQSSTRSPIHVLDRDGYAVRSGFPHLSPDDPGVANFFYNVPAGQYDEIFVFLERAPIGDRVNPLLDALEHSGVLVVHLVVTGGEQ</sequence>
<dbReference type="EMBL" id="JBBKAR010000056">
    <property type="protein sequence ID" value="MEJ8306562.1"/>
    <property type="molecule type" value="Genomic_DNA"/>
</dbReference>
<gene>
    <name evidence="1" type="ORF">WKI47_21855</name>
</gene>
<keyword evidence="1" id="KW-0808">Transferase</keyword>
<protein>
    <submittedName>
        <fullName evidence="1">Phosphoribosyltransferase family protein</fullName>
    </submittedName>
</protein>